<proteinExistence type="inferred from homology"/>
<dbReference type="NCBIfam" id="TIGR04057">
    <property type="entry name" value="SusC_RagA_signa"/>
    <property type="match status" value="1"/>
</dbReference>
<dbReference type="InterPro" id="IPR023996">
    <property type="entry name" value="TonB-dep_OMP_SusC/RagA"/>
</dbReference>
<reference evidence="10" key="2">
    <citation type="journal article" date="2021" name="PeerJ">
        <title>Extensive microbial diversity within the chicken gut microbiome revealed by metagenomics and culture.</title>
        <authorList>
            <person name="Gilroy R."/>
            <person name="Ravi A."/>
            <person name="Getino M."/>
            <person name="Pursley I."/>
            <person name="Horton D.L."/>
            <person name="Alikhan N.F."/>
            <person name="Baker D."/>
            <person name="Gharbi K."/>
            <person name="Hall N."/>
            <person name="Watson M."/>
            <person name="Adriaenssens E.M."/>
            <person name="Foster-Nyarko E."/>
            <person name="Jarju S."/>
            <person name="Secka A."/>
            <person name="Antonio M."/>
            <person name="Oren A."/>
            <person name="Chaudhuri R.R."/>
            <person name="La Ragione R."/>
            <person name="Hildebrand F."/>
            <person name="Pallen M.J."/>
        </authorList>
    </citation>
    <scope>NUCLEOTIDE SEQUENCE</scope>
    <source>
        <strain evidence="10">B1-20833</strain>
    </source>
</reference>
<evidence type="ECO:0000256" key="6">
    <source>
        <dbReference type="ARBA" id="ARBA00023237"/>
    </source>
</evidence>
<name>A0A9D9HHX0_9BACT</name>
<organism evidence="10 11">
    <name type="scientific">Candidatus Cryptobacteroides intestinavium</name>
    <dbReference type="NCBI Taxonomy" id="2840766"/>
    <lineage>
        <taxon>Bacteria</taxon>
        <taxon>Pseudomonadati</taxon>
        <taxon>Bacteroidota</taxon>
        <taxon>Bacteroidia</taxon>
        <taxon>Bacteroidales</taxon>
        <taxon>Candidatus Cryptobacteroides</taxon>
    </lineage>
</organism>
<comment type="subcellular location">
    <subcellularLocation>
        <location evidence="1 7">Cell outer membrane</location>
        <topology evidence="1 7">Multi-pass membrane protein</topology>
    </subcellularLocation>
</comment>
<dbReference type="InterPro" id="IPR037066">
    <property type="entry name" value="Plug_dom_sf"/>
</dbReference>
<dbReference type="InterPro" id="IPR039426">
    <property type="entry name" value="TonB-dep_rcpt-like"/>
</dbReference>
<evidence type="ECO:0000256" key="5">
    <source>
        <dbReference type="ARBA" id="ARBA00023136"/>
    </source>
</evidence>
<evidence type="ECO:0000256" key="3">
    <source>
        <dbReference type="ARBA" id="ARBA00022452"/>
    </source>
</evidence>
<comment type="caution">
    <text evidence="10">The sequence shown here is derived from an EMBL/GenBank/DDBJ whole genome shotgun (WGS) entry which is preliminary data.</text>
</comment>
<evidence type="ECO:0000256" key="2">
    <source>
        <dbReference type="ARBA" id="ARBA00022448"/>
    </source>
</evidence>
<protein>
    <submittedName>
        <fullName evidence="10">SusC/RagA family TonB-linked outer membrane protein</fullName>
    </submittedName>
</protein>
<dbReference type="Proteomes" id="UP000823661">
    <property type="component" value="Unassembled WGS sequence"/>
</dbReference>
<keyword evidence="2 7" id="KW-0813">Transport</keyword>
<keyword evidence="5 7" id="KW-0472">Membrane</keyword>
<dbReference type="Gene3D" id="2.60.40.1120">
    <property type="entry name" value="Carboxypeptidase-like, regulatory domain"/>
    <property type="match status" value="1"/>
</dbReference>
<dbReference type="Gene3D" id="2.170.130.10">
    <property type="entry name" value="TonB-dependent receptor, plug domain"/>
    <property type="match status" value="1"/>
</dbReference>
<keyword evidence="6 7" id="KW-0998">Cell outer membrane</keyword>
<feature type="signal peptide" evidence="8">
    <location>
        <begin position="1"/>
        <end position="20"/>
    </location>
</feature>
<dbReference type="SUPFAM" id="SSF56935">
    <property type="entry name" value="Porins"/>
    <property type="match status" value="1"/>
</dbReference>
<dbReference type="InterPro" id="IPR036942">
    <property type="entry name" value="Beta-barrel_TonB_sf"/>
</dbReference>
<keyword evidence="3 7" id="KW-1134">Transmembrane beta strand</keyword>
<dbReference type="Pfam" id="PF13715">
    <property type="entry name" value="CarbopepD_reg_2"/>
    <property type="match status" value="1"/>
</dbReference>
<evidence type="ECO:0000313" key="11">
    <source>
        <dbReference type="Proteomes" id="UP000823661"/>
    </source>
</evidence>
<dbReference type="SUPFAM" id="SSF49464">
    <property type="entry name" value="Carboxypeptidase regulatory domain-like"/>
    <property type="match status" value="1"/>
</dbReference>
<dbReference type="Gene3D" id="2.40.170.20">
    <property type="entry name" value="TonB-dependent receptor, beta-barrel domain"/>
    <property type="match status" value="1"/>
</dbReference>
<reference evidence="10" key="1">
    <citation type="submission" date="2020-10" db="EMBL/GenBank/DDBJ databases">
        <authorList>
            <person name="Gilroy R."/>
        </authorList>
    </citation>
    <scope>NUCLEOTIDE SEQUENCE</scope>
    <source>
        <strain evidence="10">B1-20833</strain>
    </source>
</reference>
<evidence type="ECO:0000256" key="8">
    <source>
        <dbReference type="SAM" id="SignalP"/>
    </source>
</evidence>
<keyword evidence="4 7" id="KW-0812">Transmembrane</keyword>
<dbReference type="NCBIfam" id="TIGR04056">
    <property type="entry name" value="OMP_RagA_SusC"/>
    <property type="match status" value="1"/>
</dbReference>
<dbReference type="GO" id="GO:0009279">
    <property type="term" value="C:cell outer membrane"/>
    <property type="evidence" value="ECO:0007669"/>
    <property type="project" value="UniProtKB-SubCell"/>
</dbReference>
<feature type="domain" description="TonB-dependent receptor plug" evidence="9">
    <location>
        <begin position="118"/>
        <end position="241"/>
    </location>
</feature>
<dbReference type="Pfam" id="PF07715">
    <property type="entry name" value="Plug"/>
    <property type="match status" value="1"/>
</dbReference>
<dbReference type="EMBL" id="JADIMI010000007">
    <property type="protein sequence ID" value="MBO8451338.1"/>
    <property type="molecule type" value="Genomic_DNA"/>
</dbReference>
<accession>A0A9D9HHX0</accession>
<dbReference type="InterPro" id="IPR023997">
    <property type="entry name" value="TonB-dep_OMP_SusC/RagA_CS"/>
</dbReference>
<dbReference type="InterPro" id="IPR008969">
    <property type="entry name" value="CarboxyPept-like_regulatory"/>
</dbReference>
<dbReference type="PROSITE" id="PS52016">
    <property type="entry name" value="TONB_DEPENDENT_REC_3"/>
    <property type="match status" value="1"/>
</dbReference>
<comment type="similarity">
    <text evidence="7">Belongs to the TonB-dependent receptor family.</text>
</comment>
<evidence type="ECO:0000259" key="9">
    <source>
        <dbReference type="Pfam" id="PF07715"/>
    </source>
</evidence>
<dbReference type="AlphaFoldDB" id="A0A9D9HHX0"/>
<evidence type="ECO:0000256" key="7">
    <source>
        <dbReference type="PROSITE-ProRule" id="PRU01360"/>
    </source>
</evidence>
<sequence length="1105" mass="123197">MKRFIVFFLLCLWTAGHAFAQQTRTVTGKVVDETGAPMVGAVIQIVGTDDGTAVDIDGNYTLKNVPENAVLRAYFLGYVPIEKRAAADRIDFAMVPDSEELASVVVTGMQRVDRRVFTGATDQLQAEDIKLDGVGEIARSLEGRSAGVSVQNVSGTFGAAPKIRIRGASSIYGDSKPIWVVDGVIMEDVVDVDANSLSSGDATTLISSAISGLNPDDIESFQILKDGSATSIYGARAMAGVIVVTTKKGRPGVTRVSYTGEYTMRMVPSYSQFNIMNSQEQMSVYQEMYDKGWLNYADKVVGAESGVYGKMSQLINTYDPETGYGVINTKEGMMEYLRQAEMRNTDWFKELFQPSVQHSHSVSITSGSEKGSYYASLGALVDPGWTLQSKVNRYTMLLNATQNLLKDKLTLNLIGNASYRKQTAPGSLSSELDPVFGTVSRDFDINPYSYALRTSRTLDPDEFYTRNYTPFNIKDELSKNYMDLNVFDSKFQAELKWNITPKLVVSALGAVKYSSSSTEHHIKEGSNQAEAYRSMPNSTIQGMNPYLYDNPDVQGEKYSILPEGGIYRRNDYRALSWDFRASATYNNTFKDRHIVNAYGMMEVNGLDRSSSSFTGWGMQYAMGETPYYILDLFKKQLEDGTQYYSLTNTRERNVAFAGTASYTYDYRYTINGTLRYEGSNRLGRSRTARWLPTWNIAGRWSIDQEPFFEKVSPTISTLGLRLSYSLTADRGPSSVSNSLVTIYPTNPWRGDTEYTESGLAVSSPENSELTYEKKHEFNVGLDLGLFNNRISISADAYKRNNFDLIGNTITMGLGGVINKMGNVAEMKSHGVELSLHTVNVKTKDFTWDSNLIFAWMDNTVTRLKTTTRVIDFITGTGYSVEGKPRGSIFSVDYVGLDEMGIPTFINPSDGKVTTTGVAFQDITTDRLVYEGPADPTITGSFGNIFKYKGFTLNIFITYSFGNVVRLDPIFSNVYSDLTATPREFANRYINPGDEKYTDVPTIVSSRYNNETSNLAMAYSAYNYSDVRVAKGDFIRMKEMSLTYDFPKRILDRIRLNALSLKFQATNPFLIYSDRRLQGQDPEFFNSGGVATPMPKQFTLTLRIGI</sequence>
<dbReference type="InterPro" id="IPR012910">
    <property type="entry name" value="Plug_dom"/>
</dbReference>
<feature type="chain" id="PRO_5038780108" evidence="8">
    <location>
        <begin position="21"/>
        <end position="1105"/>
    </location>
</feature>
<evidence type="ECO:0000256" key="4">
    <source>
        <dbReference type="ARBA" id="ARBA00022692"/>
    </source>
</evidence>
<keyword evidence="8" id="KW-0732">Signal</keyword>
<gene>
    <name evidence="10" type="ORF">IAC06_00430</name>
</gene>
<evidence type="ECO:0000256" key="1">
    <source>
        <dbReference type="ARBA" id="ARBA00004571"/>
    </source>
</evidence>
<evidence type="ECO:0000313" key="10">
    <source>
        <dbReference type="EMBL" id="MBO8451338.1"/>
    </source>
</evidence>